<dbReference type="InterPro" id="IPR035994">
    <property type="entry name" value="Nucleoside_phosphorylase_sf"/>
</dbReference>
<comment type="caution">
    <text evidence="2">The sequence shown here is derived from an EMBL/GenBank/DDBJ whole genome shotgun (WGS) entry which is preliminary data.</text>
</comment>
<dbReference type="CDD" id="cd17767">
    <property type="entry name" value="UP_EcUdp-like"/>
    <property type="match status" value="1"/>
</dbReference>
<dbReference type="GO" id="GO:0005829">
    <property type="term" value="C:cytosol"/>
    <property type="evidence" value="ECO:0007669"/>
    <property type="project" value="TreeGrafter"/>
</dbReference>
<dbReference type="FunCoup" id="A0A1D3D186">
    <property type="interactions" value="18"/>
</dbReference>
<dbReference type="AlphaFoldDB" id="A0A1D3D186"/>
<reference evidence="2 3" key="1">
    <citation type="journal article" date="2016" name="BMC Genomics">
        <title>Comparative genomics reveals Cyclospora cayetanensis possesses coccidia-like metabolism and invasion components but unique surface antigens.</title>
        <authorList>
            <person name="Liu S."/>
            <person name="Wang L."/>
            <person name="Zheng H."/>
            <person name="Xu Z."/>
            <person name="Roellig D.M."/>
            <person name="Li N."/>
            <person name="Frace M.A."/>
            <person name="Tang K."/>
            <person name="Arrowood M.J."/>
            <person name="Moss D.M."/>
            <person name="Zhang L."/>
            <person name="Feng Y."/>
            <person name="Xiao L."/>
        </authorList>
    </citation>
    <scope>NUCLEOTIDE SEQUENCE [LARGE SCALE GENOMIC DNA]</scope>
    <source>
        <strain evidence="2 3">CHN_HEN01</strain>
    </source>
</reference>
<dbReference type="PANTHER" id="PTHR43691:SF11">
    <property type="entry name" value="FI09636P-RELATED"/>
    <property type="match status" value="1"/>
</dbReference>
<dbReference type="InterPro" id="IPR000845">
    <property type="entry name" value="Nucleoside_phosphorylase_d"/>
</dbReference>
<gene>
    <name evidence="2" type="ORF">cyc_02261</name>
</gene>
<dbReference type="EMBL" id="JROU02001174">
    <property type="protein sequence ID" value="OEH77204.1"/>
    <property type="molecule type" value="Genomic_DNA"/>
</dbReference>
<dbReference type="PANTHER" id="PTHR43691">
    <property type="entry name" value="URIDINE PHOSPHORYLASE"/>
    <property type="match status" value="1"/>
</dbReference>
<dbReference type="GO" id="GO:0006218">
    <property type="term" value="P:uridine catabolic process"/>
    <property type="evidence" value="ECO:0007669"/>
    <property type="project" value="TreeGrafter"/>
</dbReference>
<dbReference type="VEuPathDB" id="ToxoDB:LOC34619139"/>
<protein>
    <submittedName>
        <fullName evidence="2">Purine nucleoside</fullName>
    </submittedName>
</protein>
<dbReference type="InParanoid" id="A0A1D3D186"/>
<evidence type="ECO:0000259" key="1">
    <source>
        <dbReference type="Pfam" id="PF01048"/>
    </source>
</evidence>
<keyword evidence="3" id="KW-1185">Reference proteome</keyword>
<organism evidence="2 3">
    <name type="scientific">Cyclospora cayetanensis</name>
    <dbReference type="NCBI Taxonomy" id="88456"/>
    <lineage>
        <taxon>Eukaryota</taxon>
        <taxon>Sar</taxon>
        <taxon>Alveolata</taxon>
        <taxon>Apicomplexa</taxon>
        <taxon>Conoidasida</taxon>
        <taxon>Coccidia</taxon>
        <taxon>Eucoccidiorida</taxon>
        <taxon>Eimeriorina</taxon>
        <taxon>Eimeriidae</taxon>
        <taxon>Cyclospora</taxon>
    </lineage>
</organism>
<dbReference type="Pfam" id="PF01048">
    <property type="entry name" value="PNP_UDP_1"/>
    <property type="match status" value="1"/>
</dbReference>
<name>A0A1D3D186_9EIME</name>
<sequence length="297" mass="32219">MPPISCNLGRDAVGPHLPSMLKTNREFLTHLVEEEQKERNTMEGTELQPHIQLRQGQVQPVVLTMGDPKRVDAVLELCDSYEHLSYNREYKSATAEIDGEKITVISHGVGAAGAMICFEELIKLGAKVIIRAGTCGSLKPDKIKPGDIVVPYAVARDPDVCDMYVSTRMPAVATPEVHQALIEVGKEMSIPLKPGIGLSNGLFYGGGGEHIQCLKKWAELTDFIDCEFHCLFLVGLVRGVQTGGLATVDGSPLQWDQANYDPTGSACVEGKVKMLKLALRTCSRLSKDLNTTGKTSG</sequence>
<evidence type="ECO:0000313" key="3">
    <source>
        <dbReference type="Proteomes" id="UP000095192"/>
    </source>
</evidence>
<dbReference type="Proteomes" id="UP000095192">
    <property type="component" value="Unassembled WGS sequence"/>
</dbReference>
<feature type="domain" description="Nucleoside phosphorylase" evidence="1">
    <location>
        <begin position="61"/>
        <end position="260"/>
    </location>
</feature>
<dbReference type="VEuPathDB" id="ToxoDB:cyc_02261"/>
<accession>A0A1D3D186</accession>
<dbReference type="Gene3D" id="3.40.50.1580">
    <property type="entry name" value="Nucleoside phosphorylase domain"/>
    <property type="match status" value="1"/>
</dbReference>
<dbReference type="GO" id="GO:0004850">
    <property type="term" value="F:uridine phosphorylase activity"/>
    <property type="evidence" value="ECO:0007669"/>
    <property type="project" value="TreeGrafter"/>
</dbReference>
<dbReference type="SUPFAM" id="SSF53167">
    <property type="entry name" value="Purine and uridine phosphorylases"/>
    <property type="match status" value="1"/>
</dbReference>
<proteinExistence type="predicted"/>
<evidence type="ECO:0000313" key="2">
    <source>
        <dbReference type="EMBL" id="OEH77204.1"/>
    </source>
</evidence>